<feature type="signal peptide" evidence="1">
    <location>
        <begin position="1"/>
        <end position="30"/>
    </location>
</feature>
<gene>
    <name evidence="2" type="ORF">POL68_33655</name>
</gene>
<protein>
    <submittedName>
        <fullName evidence="2">Uncharacterized protein</fullName>
    </submittedName>
</protein>
<feature type="chain" id="PRO_5046626084" evidence="1">
    <location>
        <begin position="31"/>
        <end position="162"/>
    </location>
</feature>
<dbReference type="EMBL" id="JAQNDM010000002">
    <property type="protein sequence ID" value="MDC0713459.1"/>
    <property type="molecule type" value="Genomic_DNA"/>
</dbReference>
<keyword evidence="1" id="KW-0732">Signal</keyword>
<evidence type="ECO:0000313" key="2">
    <source>
        <dbReference type="EMBL" id="MDC0713459.1"/>
    </source>
</evidence>
<dbReference type="RefSeq" id="WP_272143735.1">
    <property type="nucleotide sequence ID" value="NZ_JAQNDM010000002.1"/>
</dbReference>
<dbReference type="Proteomes" id="UP001221838">
    <property type="component" value="Unassembled WGS sequence"/>
</dbReference>
<reference evidence="2 3" key="1">
    <citation type="submission" date="2022-11" db="EMBL/GenBank/DDBJ databases">
        <title>Minimal conservation of predation-associated metabolite biosynthetic gene clusters underscores biosynthetic potential of Myxococcota including descriptions for ten novel species: Archangium lansinium sp. nov., Myxococcus landrumus sp. nov., Nannocystis bai.</title>
        <authorList>
            <person name="Ahearne A."/>
            <person name="Stevens C."/>
            <person name="Dowd S."/>
        </authorList>
    </citation>
    <scope>NUCLEOTIDE SEQUENCE [LARGE SCALE GENOMIC DNA]</scope>
    <source>
        <strain evidence="2 3">NCWAL01</strain>
    </source>
</reference>
<keyword evidence="3" id="KW-1185">Reference proteome</keyword>
<proteinExistence type="predicted"/>
<organism evidence="2 3">
    <name type="scientific">Stigmatella ashevillensis</name>
    <dbReference type="NCBI Taxonomy" id="2995309"/>
    <lineage>
        <taxon>Bacteria</taxon>
        <taxon>Pseudomonadati</taxon>
        <taxon>Myxococcota</taxon>
        <taxon>Myxococcia</taxon>
        <taxon>Myxococcales</taxon>
        <taxon>Cystobacterineae</taxon>
        <taxon>Archangiaceae</taxon>
        <taxon>Stigmatella</taxon>
    </lineage>
</organism>
<accession>A0ABT5DIH3</accession>
<evidence type="ECO:0000313" key="3">
    <source>
        <dbReference type="Proteomes" id="UP001221838"/>
    </source>
</evidence>
<dbReference type="PROSITE" id="PS51257">
    <property type="entry name" value="PROKAR_LIPOPROTEIN"/>
    <property type="match status" value="1"/>
</dbReference>
<evidence type="ECO:0000256" key="1">
    <source>
        <dbReference type="SAM" id="SignalP"/>
    </source>
</evidence>
<name>A0ABT5DIH3_9BACT</name>
<sequence length="162" mass="17528">MRRVTLRGKKLTVIGLAWSLGLMNASGGCAHPGTPMHSSCRELPTLEECQAAAQTIAHDCLRQCVELQCSGVKINCQSEAIQKNCRENNNASEGLISLGYVIRFSNRPTSCNNPSTEINWCEEPAPRDCRAKAMAHELAHACGWSHGQGYGVPADDGKLSCE</sequence>
<comment type="caution">
    <text evidence="2">The sequence shown here is derived from an EMBL/GenBank/DDBJ whole genome shotgun (WGS) entry which is preliminary data.</text>
</comment>